<name>A0AA36E6V5_LACSI</name>
<gene>
    <name evidence="1" type="ORF">LSALG_LOCUS24069</name>
</gene>
<dbReference type="Proteomes" id="UP001177003">
    <property type="component" value="Chromosome 5"/>
</dbReference>
<organism evidence="1 2">
    <name type="scientific">Lactuca saligna</name>
    <name type="common">Willowleaf lettuce</name>
    <dbReference type="NCBI Taxonomy" id="75948"/>
    <lineage>
        <taxon>Eukaryota</taxon>
        <taxon>Viridiplantae</taxon>
        <taxon>Streptophyta</taxon>
        <taxon>Embryophyta</taxon>
        <taxon>Tracheophyta</taxon>
        <taxon>Spermatophyta</taxon>
        <taxon>Magnoliopsida</taxon>
        <taxon>eudicotyledons</taxon>
        <taxon>Gunneridae</taxon>
        <taxon>Pentapetalae</taxon>
        <taxon>asterids</taxon>
        <taxon>campanulids</taxon>
        <taxon>Asterales</taxon>
        <taxon>Asteraceae</taxon>
        <taxon>Cichorioideae</taxon>
        <taxon>Cichorieae</taxon>
        <taxon>Lactucinae</taxon>
        <taxon>Lactuca</taxon>
    </lineage>
</organism>
<accession>A0AA36E6V5</accession>
<dbReference type="EMBL" id="OX465081">
    <property type="protein sequence ID" value="CAI9284548.1"/>
    <property type="molecule type" value="Genomic_DNA"/>
</dbReference>
<dbReference type="AlphaFoldDB" id="A0AA36E6V5"/>
<protein>
    <submittedName>
        <fullName evidence="1">Uncharacterized protein</fullName>
    </submittedName>
</protein>
<keyword evidence="2" id="KW-1185">Reference proteome</keyword>
<sequence length="158" mass="17397">MSFSSAIVGKHKAETPTILSCTCCHILNIHDVPNICHVPLLLRLALLRVARPPNLQEWTNRAETCDNLTNSVKIAMSAYEHADNIIFDILDWQATGKTIPLAVGFIGQVAATNAGGLVIDMTRQIKMGGRALCLLDILVKATDENETERNIEKKYLIC</sequence>
<evidence type="ECO:0000313" key="2">
    <source>
        <dbReference type="Proteomes" id="UP001177003"/>
    </source>
</evidence>
<reference evidence="1" key="1">
    <citation type="submission" date="2023-04" db="EMBL/GenBank/DDBJ databases">
        <authorList>
            <person name="Vijverberg K."/>
            <person name="Xiong W."/>
            <person name="Schranz E."/>
        </authorList>
    </citation>
    <scope>NUCLEOTIDE SEQUENCE</scope>
</reference>
<evidence type="ECO:0000313" key="1">
    <source>
        <dbReference type="EMBL" id="CAI9284548.1"/>
    </source>
</evidence>
<proteinExistence type="predicted"/>